<reference evidence="1 2" key="1">
    <citation type="submission" date="2018-09" db="EMBL/GenBank/DDBJ databases">
        <title>Whole genome based analysis of evolution and adaptive divergence in Indian and Brazilian strains of Azospirillum brasilense.</title>
        <authorList>
            <person name="Singh C."/>
            <person name="Tripathi A.K."/>
        </authorList>
    </citation>
    <scope>NUCLEOTIDE SEQUENCE [LARGE SCALE GENOMIC DNA]</scope>
    <source>
        <strain evidence="1 2">MTCC4039</strain>
        <plasmid evidence="1 2">p4</plasmid>
    </source>
</reference>
<dbReference type="EMBL" id="CP032348">
    <property type="protein sequence ID" value="QCO18892.1"/>
    <property type="molecule type" value="Genomic_DNA"/>
</dbReference>
<protein>
    <submittedName>
        <fullName evidence="1">Uncharacterized protein</fullName>
    </submittedName>
</protein>
<gene>
    <name evidence="1" type="ORF">D3869_26865</name>
</gene>
<evidence type="ECO:0000313" key="2">
    <source>
        <dbReference type="Proteomes" id="UP000298693"/>
    </source>
</evidence>
<dbReference type="Proteomes" id="UP000298693">
    <property type="component" value="Plasmid p4"/>
</dbReference>
<proteinExistence type="predicted"/>
<organism evidence="1 2">
    <name type="scientific">Azospirillum brasilense</name>
    <dbReference type="NCBI Taxonomy" id="192"/>
    <lineage>
        <taxon>Bacteria</taxon>
        <taxon>Pseudomonadati</taxon>
        <taxon>Pseudomonadota</taxon>
        <taxon>Alphaproteobacteria</taxon>
        <taxon>Rhodospirillales</taxon>
        <taxon>Azospirillaceae</taxon>
        <taxon>Azospirillum</taxon>
    </lineage>
</organism>
<accession>A0A4D8RQ39</accession>
<dbReference type="AlphaFoldDB" id="A0A4D8RQ39"/>
<sequence length="190" mass="20267">MSNFPQGFEGMQARLDAMVEALGGSHFARVAVANELAGALRRVVNDRLGFAGSHGLTFAEYVLASRAEFDTASSTVEQRVYREMTEPSDAVSASVHGGVIALRGTCLWFETSRAALLLAHAYVDACHRRRAGKDRWSVSLTEEAKAYFFHAGGSEPAQSSTGAGSRDGAVKSLRRLAEVAFRAPLSAGDA</sequence>
<geneLocation type="plasmid" evidence="1">
    <name>p4</name>
</geneLocation>
<name>A0A4D8RQ39_AZOBR</name>
<evidence type="ECO:0000313" key="1">
    <source>
        <dbReference type="EMBL" id="QCO18892.1"/>
    </source>
</evidence>
<dbReference type="RefSeq" id="WP_137142808.1">
    <property type="nucleotide sequence ID" value="NZ_CP032348.1"/>
</dbReference>
<keyword evidence="1" id="KW-0614">Plasmid</keyword>